<protein>
    <submittedName>
        <fullName evidence="2">Uncharacterized protein</fullName>
    </submittedName>
</protein>
<sequence>MKVIKHILVLIKVFLLLEFAVVSGMTVIWGFFSLLAWIKYWKIDLDFLFRLLKGVTLGCIFASLVFWFAYYLWPRFKNRNTF</sequence>
<accession>A0ABP9N7I4</accession>
<feature type="transmembrane region" description="Helical" evidence="1">
    <location>
        <begin position="52"/>
        <end position="73"/>
    </location>
</feature>
<evidence type="ECO:0000256" key="1">
    <source>
        <dbReference type="SAM" id="Phobius"/>
    </source>
</evidence>
<name>A0ABP9N7I4_9GAMM</name>
<dbReference type="Proteomes" id="UP001500171">
    <property type="component" value="Unassembled WGS sequence"/>
</dbReference>
<feature type="transmembrane region" description="Helical" evidence="1">
    <location>
        <begin position="7"/>
        <end position="32"/>
    </location>
</feature>
<proteinExistence type="predicted"/>
<keyword evidence="1" id="KW-1133">Transmembrane helix</keyword>
<dbReference type="EMBL" id="BAABHY010000002">
    <property type="protein sequence ID" value="GAA5111369.1"/>
    <property type="molecule type" value="Genomic_DNA"/>
</dbReference>
<keyword evidence="1" id="KW-0812">Transmembrane</keyword>
<keyword evidence="3" id="KW-1185">Reference proteome</keyword>
<gene>
    <name evidence="2" type="ORF">GCM10023211_16770</name>
</gene>
<comment type="caution">
    <text evidence="2">The sequence shown here is derived from an EMBL/GenBank/DDBJ whole genome shotgun (WGS) entry which is preliminary data.</text>
</comment>
<organism evidence="2 3">
    <name type="scientific">Orbus sasakiae</name>
    <dbReference type="NCBI Taxonomy" id="1078475"/>
    <lineage>
        <taxon>Bacteria</taxon>
        <taxon>Pseudomonadati</taxon>
        <taxon>Pseudomonadota</taxon>
        <taxon>Gammaproteobacteria</taxon>
        <taxon>Orbales</taxon>
        <taxon>Orbaceae</taxon>
        <taxon>Orbus</taxon>
    </lineage>
</organism>
<evidence type="ECO:0000313" key="3">
    <source>
        <dbReference type="Proteomes" id="UP001500171"/>
    </source>
</evidence>
<reference evidence="3" key="1">
    <citation type="journal article" date="2019" name="Int. J. Syst. Evol. Microbiol.">
        <title>The Global Catalogue of Microorganisms (GCM) 10K type strain sequencing project: providing services to taxonomists for standard genome sequencing and annotation.</title>
        <authorList>
            <consortium name="The Broad Institute Genomics Platform"/>
            <consortium name="The Broad Institute Genome Sequencing Center for Infectious Disease"/>
            <person name="Wu L."/>
            <person name="Ma J."/>
        </authorList>
    </citation>
    <scope>NUCLEOTIDE SEQUENCE [LARGE SCALE GENOMIC DNA]</scope>
    <source>
        <strain evidence="3">JCM 18050</strain>
    </source>
</reference>
<keyword evidence="1" id="KW-0472">Membrane</keyword>
<evidence type="ECO:0000313" key="2">
    <source>
        <dbReference type="EMBL" id="GAA5111369.1"/>
    </source>
</evidence>